<feature type="domain" description="HTH tetR-type" evidence="5">
    <location>
        <begin position="10"/>
        <end position="70"/>
    </location>
</feature>
<reference evidence="6 7" key="1">
    <citation type="submission" date="2017-07" db="EMBL/GenBank/DDBJ databases">
        <title>Phenotypical and genomic characterization of a clinical isolate of Shewanella bicestrii sp. nov. producing an extended-spectrum beta-lactamase and a new oxacillinase variant.</title>
        <authorList>
            <person name="Jousset A.B."/>
            <person name="Bonnin R.A."/>
            <person name="Girlich D."/>
            <person name="Dabos L."/>
            <person name="Potron A."/>
            <person name="Dortet L."/>
            <person name="Glaser P."/>
            <person name="Naas T."/>
        </authorList>
    </citation>
    <scope>NUCLEOTIDE SEQUENCE [LARGE SCALE GENOMIC DNA]</scope>
    <source>
        <strain evidence="6 7">JAB-1</strain>
    </source>
</reference>
<dbReference type="RefSeq" id="WP_089066686.1">
    <property type="nucleotide sequence ID" value="NZ_CP022358.1"/>
</dbReference>
<dbReference type="AlphaFoldDB" id="A0A220UHZ0"/>
<accession>A0A220UHZ0</accession>
<sequence>MARRKEHSHDEIRAMAVEAAMALLQQQGTQELSLRKIASQIGYVPSTLINIFGSYNYLLLAVSEATLQALMHELSEVNAENSRNQIISMAHKYAEFAHAQRQCFKLVFELQLLDSEPLPESQGQLIAGLFSLIERELALLFPNKTAAQQLQMSRVLWGGIHGLTALSLDNKLFADTASLPALLESHVTGYLQGMGYQREASCC</sequence>
<name>A0A220UHZ0_9GAMM</name>
<feature type="DNA-binding region" description="H-T-H motif" evidence="4">
    <location>
        <begin position="33"/>
        <end position="52"/>
    </location>
</feature>
<evidence type="ECO:0000256" key="2">
    <source>
        <dbReference type="ARBA" id="ARBA00023125"/>
    </source>
</evidence>
<evidence type="ECO:0000313" key="6">
    <source>
        <dbReference type="EMBL" id="ASK67526.1"/>
    </source>
</evidence>
<gene>
    <name evidence="6" type="ORF">CF168_00885</name>
</gene>
<keyword evidence="2 4" id="KW-0238">DNA-binding</keyword>
<proteinExistence type="predicted"/>
<dbReference type="InterPro" id="IPR036271">
    <property type="entry name" value="Tet_transcr_reg_TetR-rel_C_sf"/>
</dbReference>
<keyword evidence="3" id="KW-0804">Transcription</keyword>
<evidence type="ECO:0000256" key="3">
    <source>
        <dbReference type="ARBA" id="ARBA00023163"/>
    </source>
</evidence>
<dbReference type="EMBL" id="CP022358">
    <property type="protein sequence ID" value="ASK67526.1"/>
    <property type="molecule type" value="Genomic_DNA"/>
</dbReference>
<dbReference type="KEGG" id="sbj:CF168_00885"/>
<dbReference type="Pfam" id="PF13305">
    <property type="entry name" value="TetR_C_33"/>
    <property type="match status" value="1"/>
</dbReference>
<dbReference type="Gene3D" id="1.10.357.10">
    <property type="entry name" value="Tetracycline Repressor, domain 2"/>
    <property type="match status" value="1"/>
</dbReference>
<dbReference type="SUPFAM" id="SSF48498">
    <property type="entry name" value="Tetracyclin repressor-like, C-terminal domain"/>
    <property type="match status" value="1"/>
</dbReference>
<keyword evidence="7" id="KW-1185">Reference proteome</keyword>
<evidence type="ECO:0000313" key="7">
    <source>
        <dbReference type="Proteomes" id="UP000198367"/>
    </source>
</evidence>
<evidence type="ECO:0000256" key="1">
    <source>
        <dbReference type="ARBA" id="ARBA00023015"/>
    </source>
</evidence>
<dbReference type="InterPro" id="IPR009057">
    <property type="entry name" value="Homeodomain-like_sf"/>
</dbReference>
<dbReference type="GO" id="GO:0003677">
    <property type="term" value="F:DNA binding"/>
    <property type="evidence" value="ECO:0007669"/>
    <property type="project" value="UniProtKB-UniRule"/>
</dbReference>
<dbReference type="Pfam" id="PF00440">
    <property type="entry name" value="TetR_N"/>
    <property type="match status" value="1"/>
</dbReference>
<dbReference type="InterPro" id="IPR025996">
    <property type="entry name" value="MT1864/Rv1816-like_C"/>
</dbReference>
<evidence type="ECO:0000259" key="5">
    <source>
        <dbReference type="PROSITE" id="PS50977"/>
    </source>
</evidence>
<dbReference type="PROSITE" id="PS50977">
    <property type="entry name" value="HTH_TETR_2"/>
    <property type="match status" value="1"/>
</dbReference>
<dbReference type="InterPro" id="IPR001647">
    <property type="entry name" value="HTH_TetR"/>
</dbReference>
<dbReference type="SUPFAM" id="SSF46689">
    <property type="entry name" value="Homeodomain-like"/>
    <property type="match status" value="1"/>
</dbReference>
<protein>
    <submittedName>
        <fullName evidence="6">TetR family transcriptional regulator</fullName>
    </submittedName>
</protein>
<organism evidence="6 7">
    <name type="scientific">Shewanella bicestrii</name>
    <dbReference type="NCBI Taxonomy" id="2018305"/>
    <lineage>
        <taxon>Bacteria</taxon>
        <taxon>Pseudomonadati</taxon>
        <taxon>Pseudomonadota</taxon>
        <taxon>Gammaproteobacteria</taxon>
        <taxon>Alteromonadales</taxon>
        <taxon>Shewanellaceae</taxon>
        <taxon>Shewanella</taxon>
    </lineage>
</organism>
<evidence type="ECO:0000256" key="4">
    <source>
        <dbReference type="PROSITE-ProRule" id="PRU00335"/>
    </source>
</evidence>
<keyword evidence="1" id="KW-0805">Transcription regulation</keyword>
<dbReference type="Proteomes" id="UP000198367">
    <property type="component" value="Chromosome"/>
</dbReference>